<proteinExistence type="predicted"/>
<dbReference type="EMBL" id="VICF01000002">
    <property type="protein sequence ID" value="TQC75913.1"/>
    <property type="molecule type" value="Genomic_DNA"/>
</dbReference>
<dbReference type="Proteomes" id="UP000319715">
    <property type="component" value="Unassembled WGS sequence"/>
</dbReference>
<name>A0ABY3A0U0_9GAMM</name>
<organism evidence="1 2">
    <name type="scientific">Pantoea dispersa</name>
    <dbReference type="NCBI Taxonomy" id="59814"/>
    <lineage>
        <taxon>Bacteria</taxon>
        <taxon>Pseudomonadati</taxon>
        <taxon>Pseudomonadota</taxon>
        <taxon>Gammaproteobacteria</taxon>
        <taxon>Enterobacterales</taxon>
        <taxon>Erwiniaceae</taxon>
        <taxon>Pantoea</taxon>
    </lineage>
</organism>
<accession>A0ABY3A0U0</accession>
<sequence>MKEIKLMADYHCHPLWGGGSGDSSDISPEELPISLELKNSLNEWAKRYDDILNVDDPASSSFKSEKEEKLFIDDGYKLAERLKRELGNTYKVTYHSDY</sequence>
<keyword evidence="2" id="KW-1185">Reference proteome</keyword>
<comment type="caution">
    <text evidence="1">The sequence shown here is derived from an EMBL/GenBank/DDBJ whole genome shotgun (WGS) entry which is preliminary data.</text>
</comment>
<evidence type="ECO:0000313" key="1">
    <source>
        <dbReference type="EMBL" id="TQC75913.1"/>
    </source>
</evidence>
<reference evidence="1 2" key="1">
    <citation type="submission" date="2019-06" db="EMBL/GenBank/DDBJ databases">
        <title>Pantoea dispersa Assembly.</title>
        <authorList>
            <person name="Wang J."/>
        </authorList>
    </citation>
    <scope>NUCLEOTIDE SEQUENCE [LARGE SCALE GENOMIC DNA]</scope>
    <source>
        <strain evidence="2">bio</strain>
    </source>
</reference>
<evidence type="ECO:0000313" key="2">
    <source>
        <dbReference type="Proteomes" id="UP000319715"/>
    </source>
</evidence>
<protein>
    <submittedName>
        <fullName evidence="1">Uncharacterized protein</fullName>
    </submittedName>
</protein>
<gene>
    <name evidence="1" type="ORF">FK492_08410</name>
</gene>